<name>A0A5M6J0D7_9PROT</name>
<dbReference type="InterPro" id="IPR029068">
    <property type="entry name" value="Glyas_Bleomycin-R_OHBP_Dase"/>
</dbReference>
<evidence type="ECO:0000313" key="13">
    <source>
        <dbReference type="Proteomes" id="UP000325255"/>
    </source>
</evidence>
<dbReference type="SUPFAM" id="SSF54593">
    <property type="entry name" value="Glyoxalase/Bleomycin resistance protein/Dihydroxybiphenyl dioxygenase"/>
    <property type="match status" value="1"/>
</dbReference>
<dbReference type="GO" id="GO:0046872">
    <property type="term" value="F:metal ion binding"/>
    <property type="evidence" value="ECO:0007669"/>
    <property type="project" value="UniProtKB-KW"/>
</dbReference>
<evidence type="ECO:0000256" key="8">
    <source>
        <dbReference type="ARBA" id="ARBA00048273"/>
    </source>
</evidence>
<dbReference type="PANTHER" id="PTHR46036:SF5">
    <property type="entry name" value="LACTOYLGLUTATHIONE LYASE"/>
    <property type="match status" value="1"/>
</dbReference>
<evidence type="ECO:0000256" key="1">
    <source>
        <dbReference type="ARBA" id="ARBA00001967"/>
    </source>
</evidence>
<keyword evidence="10" id="KW-0862">Zinc</keyword>
<dbReference type="InterPro" id="IPR034165">
    <property type="entry name" value="NifB_C"/>
</dbReference>
<evidence type="ECO:0000256" key="6">
    <source>
        <dbReference type="ARBA" id="ARBA00032460"/>
    </source>
</evidence>
<dbReference type="PROSITE" id="PS51819">
    <property type="entry name" value="VOC"/>
    <property type="match status" value="1"/>
</dbReference>
<dbReference type="NCBIfam" id="TIGR00068">
    <property type="entry name" value="glyox_I"/>
    <property type="match status" value="1"/>
</dbReference>
<proteinExistence type="predicted"/>
<evidence type="ECO:0000256" key="9">
    <source>
        <dbReference type="PIRSR" id="PIRSR604361-1"/>
    </source>
</evidence>
<comment type="catalytic activity">
    <reaction evidence="8">
        <text>(R)-S-lactoylglutathione = methylglyoxal + glutathione</text>
        <dbReference type="Rhea" id="RHEA:19069"/>
        <dbReference type="ChEBI" id="CHEBI:17158"/>
        <dbReference type="ChEBI" id="CHEBI:57474"/>
        <dbReference type="ChEBI" id="CHEBI:57925"/>
        <dbReference type="EC" id="4.4.1.5"/>
    </reaction>
</comment>
<protein>
    <recommendedName>
        <fullName evidence="5">Aldoketomutase</fullName>
    </recommendedName>
    <alternativeName>
        <fullName evidence="4">Glyoxalase I</fullName>
    </alternativeName>
    <alternativeName>
        <fullName evidence="3">Ketone-aldehyde mutase</fullName>
    </alternativeName>
    <alternativeName>
        <fullName evidence="6">Methylglyoxalase</fullName>
    </alternativeName>
    <alternativeName>
        <fullName evidence="7">S-D-lactoylglutathione methylglyoxal lyase</fullName>
    </alternativeName>
</protein>
<keyword evidence="2" id="KW-0535">Nitrogen fixation</keyword>
<dbReference type="EMBL" id="VWPK01000003">
    <property type="protein sequence ID" value="KAA5614054.1"/>
    <property type="molecule type" value="Genomic_DNA"/>
</dbReference>
<feature type="active site" description="Proton donor/acceptor" evidence="9">
    <location>
        <position position="271"/>
    </location>
</feature>
<dbReference type="InterPro" id="IPR037523">
    <property type="entry name" value="VOC_core"/>
</dbReference>
<feature type="domain" description="VOC" evidence="11">
    <location>
        <begin position="150"/>
        <end position="275"/>
    </location>
</feature>
<dbReference type="Pfam" id="PF00903">
    <property type="entry name" value="Glyoxalase"/>
    <property type="match status" value="1"/>
</dbReference>
<dbReference type="SUPFAM" id="SSF53146">
    <property type="entry name" value="Nitrogenase accessory factor-like"/>
    <property type="match status" value="1"/>
</dbReference>
<dbReference type="AlphaFoldDB" id="A0A5M6J0D7"/>
<dbReference type="InterPro" id="IPR036105">
    <property type="entry name" value="DiNase_FeMo-co_biosyn_sf"/>
</dbReference>
<keyword evidence="13" id="KW-1185">Reference proteome</keyword>
<evidence type="ECO:0000259" key="11">
    <source>
        <dbReference type="PROSITE" id="PS51819"/>
    </source>
</evidence>
<dbReference type="RefSeq" id="WP_150038943.1">
    <property type="nucleotide sequence ID" value="NZ_OW485601.1"/>
</dbReference>
<keyword evidence="12" id="KW-0456">Lyase</keyword>
<dbReference type="InterPro" id="IPR004360">
    <property type="entry name" value="Glyas_Fos-R_dOase_dom"/>
</dbReference>
<evidence type="ECO:0000256" key="10">
    <source>
        <dbReference type="PIRSR" id="PIRSR604361-3"/>
    </source>
</evidence>
<dbReference type="PANTHER" id="PTHR46036">
    <property type="entry name" value="LACTOYLGLUTATHIONE LYASE"/>
    <property type="match status" value="1"/>
</dbReference>
<dbReference type="Gene3D" id="3.30.420.130">
    <property type="entry name" value="Dinitrogenase iron-molybdenum cofactor biosynthesis domain"/>
    <property type="match status" value="1"/>
</dbReference>
<dbReference type="OrthoDB" id="9789841at2"/>
<comment type="caution">
    <text evidence="12">The sequence shown here is derived from an EMBL/GenBank/DDBJ whole genome shotgun (WGS) entry which is preliminary data.</text>
</comment>
<dbReference type="InterPro" id="IPR004361">
    <property type="entry name" value="Glyoxalase_1"/>
</dbReference>
<feature type="binding site" evidence="10">
    <location>
        <position position="204"/>
    </location>
    <ligand>
        <name>Zn(2+)</name>
        <dbReference type="ChEBI" id="CHEBI:29105"/>
        <note>ligand shared between dimeric partners</note>
    </ligand>
</feature>
<comment type="cofactor">
    <cofactor evidence="1">
        <name>Ni(2+)</name>
        <dbReference type="ChEBI" id="CHEBI:49786"/>
    </cofactor>
</comment>
<comment type="cofactor">
    <cofactor evidence="10">
        <name>Zn(2+)</name>
        <dbReference type="ChEBI" id="CHEBI:29105"/>
    </cofactor>
    <text evidence="10">Binds 1 zinc ion per subunit. In the homodimer, two zinc ions are bound between subunits.</text>
</comment>
<dbReference type="Gene3D" id="3.10.180.10">
    <property type="entry name" value="2,3-Dihydroxybiphenyl 1,2-Dioxygenase, domain 1"/>
    <property type="match status" value="1"/>
</dbReference>
<evidence type="ECO:0000256" key="2">
    <source>
        <dbReference type="ARBA" id="ARBA00023231"/>
    </source>
</evidence>
<dbReference type="InterPro" id="IPR003731">
    <property type="entry name" value="Di-Nase_FeMo-co_biosynth"/>
</dbReference>
<evidence type="ECO:0000256" key="4">
    <source>
        <dbReference type="ARBA" id="ARBA00030537"/>
    </source>
</evidence>
<evidence type="ECO:0000256" key="7">
    <source>
        <dbReference type="ARBA" id="ARBA00033298"/>
    </source>
</evidence>
<feature type="binding site" evidence="10">
    <location>
        <position position="271"/>
    </location>
    <ligand>
        <name>Zn(2+)</name>
        <dbReference type="ChEBI" id="CHEBI:29105"/>
        <note>ligand shared between dimeric partners</note>
    </ligand>
</feature>
<accession>A0A5M6J0D7</accession>
<dbReference type="GO" id="GO:0004462">
    <property type="term" value="F:lactoylglutathione lyase activity"/>
    <property type="evidence" value="ECO:0007669"/>
    <property type="project" value="UniProtKB-EC"/>
</dbReference>
<organism evidence="12 13">
    <name type="scientific">Rhodovastum atsumiense</name>
    <dbReference type="NCBI Taxonomy" id="504468"/>
    <lineage>
        <taxon>Bacteria</taxon>
        <taxon>Pseudomonadati</taxon>
        <taxon>Pseudomonadota</taxon>
        <taxon>Alphaproteobacteria</taxon>
        <taxon>Acetobacterales</taxon>
        <taxon>Acetobacteraceae</taxon>
        <taxon>Rhodovastum</taxon>
    </lineage>
</organism>
<dbReference type="Proteomes" id="UP000325255">
    <property type="component" value="Unassembled WGS sequence"/>
</dbReference>
<dbReference type="GO" id="GO:0005737">
    <property type="term" value="C:cytoplasm"/>
    <property type="evidence" value="ECO:0007669"/>
    <property type="project" value="TreeGrafter"/>
</dbReference>
<dbReference type="CDD" id="cd00852">
    <property type="entry name" value="NifB"/>
    <property type="match status" value="1"/>
</dbReference>
<evidence type="ECO:0000313" key="12">
    <source>
        <dbReference type="EMBL" id="KAA5614054.1"/>
    </source>
</evidence>
<keyword evidence="10" id="KW-0479">Metal-binding</keyword>
<evidence type="ECO:0000256" key="5">
    <source>
        <dbReference type="ARBA" id="ARBA00030892"/>
    </source>
</evidence>
<gene>
    <name evidence="12" type="primary">gloA</name>
    <name evidence="12" type="ORF">F1189_02280</name>
</gene>
<sequence length="283" mass="31009">MTVSDTVPDHPVIVDAPRPGSVRVAVATKDGISVNLHFGHVRAFEVYEVDADGVRHLGQRSIEPYCKEDDDRATRMKGVLQVIGDCQGVLVARIGPVPKEMLAAAGLDAPDDYAFQAVEEAVTAFAAQWRSRGSAPAVAAESDGPGSPLRLLHAMLRVSDLERSLDFYTRLLGMQVIEQRDHKRNQFTQVYLGYGPGEADIGLELVFNWTREEPYQQGDAFGHLAIAVSGITALCDRLAAEGVQMPRPPRRQRHGERIVAFIVDPDGYQIELVQQAVPMTESP</sequence>
<reference evidence="12 13" key="1">
    <citation type="submission" date="2019-09" db="EMBL/GenBank/DDBJ databases">
        <title>Genome sequence of Rhodovastum atsumiense, a diverse member of the Acetobacteraceae family of non-sulfur purple photosynthetic bacteria.</title>
        <authorList>
            <person name="Meyer T."/>
            <person name="Kyndt J."/>
        </authorList>
    </citation>
    <scope>NUCLEOTIDE SEQUENCE [LARGE SCALE GENOMIC DNA]</scope>
    <source>
        <strain evidence="12 13">DSM 21279</strain>
    </source>
</reference>
<feature type="binding site" evidence="10">
    <location>
        <position position="223"/>
    </location>
    <ligand>
        <name>Zn(2+)</name>
        <dbReference type="ChEBI" id="CHEBI:29105"/>
        <note>ligand shared between dimeric partners</note>
    </ligand>
</feature>
<dbReference type="GO" id="GO:0019243">
    <property type="term" value="P:methylglyoxal catabolic process to D-lactate via S-lactoyl-glutathione"/>
    <property type="evidence" value="ECO:0007669"/>
    <property type="project" value="TreeGrafter"/>
</dbReference>
<dbReference type="Pfam" id="PF02579">
    <property type="entry name" value="Nitro_FeMo-Co"/>
    <property type="match status" value="1"/>
</dbReference>
<evidence type="ECO:0000256" key="3">
    <source>
        <dbReference type="ARBA" id="ARBA00030291"/>
    </source>
</evidence>